<proteinExistence type="predicted"/>
<evidence type="ECO:0000313" key="2">
    <source>
        <dbReference type="Proteomes" id="UP000529946"/>
    </source>
</evidence>
<dbReference type="AlphaFoldDB" id="A0A7W6JFL1"/>
<dbReference type="Proteomes" id="UP000529946">
    <property type="component" value="Unassembled WGS sequence"/>
</dbReference>
<name>A0A7W6JFL1_9CAUL</name>
<sequence length="325" mass="35774">MAPRRWITPPQDQWDFPWTRGDRCPCESGKPFGECCLSSDGRPHLKLGPIHPPPPVTGYAHPRCYLNRSGDCSRTISREHYISRGLISRPGLKVRGMPWQAEPVMATSADALTSKIPCQRHNSALSPLDAHAQRAFLALEAAQMHATKASLSRKRFSTLVSGEALELWAMKTLAGLYATGMDFKVGPYRFRDYPPPMADIADALTATPPRSLMRLEVPTDADAHEASLGRSAVSTLPVIDEDQGRLVGVIFRLQGLGLKFHLDDEGAPAPSDAGLRPHMIDVVGPDRSSRIYVSWGEARPGQIVFLKLKPATPRQKDTWRASQKG</sequence>
<gene>
    <name evidence="1" type="ORF">GGR12_002099</name>
</gene>
<dbReference type="RefSeq" id="WP_183204350.1">
    <property type="nucleotide sequence ID" value="NZ_BAAAER010000001.1"/>
</dbReference>
<dbReference type="EMBL" id="JACIDM010000002">
    <property type="protein sequence ID" value="MBB4083233.1"/>
    <property type="molecule type" value="Genomic_DNA"/>
</dbReference>
<organism evidence="1 2">
    <name type="scientific">Brevundimonas lenta</name>
    <dbReference type="NCBI Taxonomy" id="424796"/>
    <lineage>
        <taxon>Bacteria</taxon>
        <taxon>Pseudomonadati</taxon>
        <taxon>Pseudomonadota</taxon>
        <taxon>Alphaproteobacteria</taxon>
        <taxon>Caulobacterales</taxon>
        <taxon>Caulobacteraceae</taxon>
        <taxon>Brevundimonas</taxon>
    </lineage>
</organism>
<reference evidence="1 2" key="1">
    <citation type="submission" date="2020-08" db="EMBL/GenBank/DDBJ databases">
        <title>Genomic Encyclopedia of Type Strains, Phase IV (KMG-IV): sequencing the most valuable type-strain genomes for metagenomic binning, comparative biology and taxonomic classification.</title>
        <authorList>
            <person name="Goeker M."/>
        </authorList>
    </citation>
    <scope>NUCLEOTIDE SEQUENCE [LARGE SCALE GENOMIC DNA]</scope>
    <source>
        <strain evidence="1 2">DSM 23960</strain>
    </source>
</reference>
<comment type="caution">
    <text evidence="1">The sequence shown here is derived from an EMBL/GenBank/DDBJ whole genome shotgun (WGS) entry which is preliminary data.</text>
</comment>
<keyword evidence="2" id="KW-1185">Reference proteome</keyword>
<evidence type="ECO:0000313" key="1">
    <source>
        <dbReference type="EMBL" id="MBB4083233.1"/>
    </source>
</evidence>
<protein>
    <submittedName>
        <fullName evidence="1">Uncharacterized protein</fullName>
    </submittedName>
</protein>
<accession>A0A7W6JFL1</accession>